<feature type="compositionally biased region" description="Acidic residues" evidence="1">
    <location>
        <begin position="162"/>
        <end position="174"/>
    </location>
</feature>
<evidence type="ECO:0000313" key="2">
    <source>
        <dbReference type="EMBL" id="KAF8793609.1"/>
    </source>
</evidence>
<dbReference type="AlphaFoldDB" id="A0A8T0FVC8"/>
<dbReference type="Proteomes" id="UP000807504">
    <property type="component" value="Unassembled WGS sequence"/>
</dbReference>
<evidence type="ECO:0000313" key="3">
    <source>
        <dbReference type="Proteomes" id="UP000807504"/>
    </source>
</evidence>
<gene>
    <name evidence="2" type="ORF">HNY73_001664</name>
</gene>
<proteinExistence type="predicted"/>
<comment type="caution">
    <text evidence="2">The sequence shown here is derived from an EMBL/GenBank/DDBJ whole genome shotgun (WGS) entry which is preliminary data.</text>
</comment>
<keyword evidence="3" id="KW-1185">Reference proteome</keyword>
<reference evidence="2" key="2">
    <citation type="submission" date="2020-06" db="EMBL/GenBank/DDBJ databases">
        <authorList>
            <person name="Sheffer M."/>
        </authorList>
    </citation>
    <scope>NUCLEOTIDE SEQUENCE</scope>
</reference>
<evidence type="ECO:0000256" key="1">
    <source>
        <dbReference type="SAM" id="MobiDB-lite"/>
    </source>
</evidence>
<organism evidence="2 3">
    <name type="scientific">Argiope bruennichi</name>
    <name type="common">Wasp spider</name>
    <name type="synonym">Aranea bruennichi</name>
    <dbReference type="NCBI Taxonomy" id="94029"/>
    <lineage>
        <taxon>Eukaryota</taxon>
        <taxon>Metazoa</taxon>
        <taxon>Ecdysozoa</taxon>
        <taxon>Arthropoda</taxon>
        <taxon>Chelicerata</taxon>
        <taxon>Arachnida</taxon>
        <taxon>Araneae</taxon>
        <taxon>Araneomorphae</taxon>
        <taxon>Entelegynae</taxon>
        <taxon>Araneoidea</taxon>
        <taxon>Araneidae</taxon>
        <taxon>Argiope</taxon>
    </lineage>
</organism>
<sequence length="315" mass="35875">MSSDSEVSGPSPLPSPIFARCSPARGTVARKCREFYLKRLERTASMQKRWSICSVPQEGMQEFGTPLEQKCSEDELCSTPTSDQQPVVVNGVEMNDGAKTCDSFEGYPLRKCRSSFDLAMDSLRKEISSLIAQDNDLFRQLLSLHDSIAELRERQRHSACLDNDDDEEEDDIDITECPGHRNSHNSPSLESLSDPGELPETSPESTLSSRSSLSAKSSDFKPRKYHNPCSNHRNRYRKDDVKQRQRITNNFKDDSRPLIFIDKSEICFRCRKMAPPYRRSSSITSLYYLHEDMESYDSGIHLQGSHSDSDHEIFV</sequence>
<feature type="region of interest" description="Disordered" evidence="1">
    <location>
        <begin position="160"/>
        <end position="240"/>
    </location>
</feature>
<name>A0A8T0FVC8_ARGBR</name>
<reference evidence="2" key="1">
    <citation type="journal article" date="2020" name="bioRxiv">
        <title>Chromosome-level reference genome of the European wasp spider Argiope bruennichi: a resource for studies on range expansion and evolutionary adaptation.</title>
        <authorList>
            <person name="Sheffer M.M."/>
            <person name="Hoppe A."/>
            <person name="Krehenwinkel H."/>
            <person name="Uhl G."/>
            <person name="Kuss A.W."/>
            <person name="Jensen L."/>
            <person name="Jensen C."/>
            <person name="Gillespie R.G."/>
            <person name="Hoff K.J."/>
            <person name="Prost S."/>
        </authorList>
    </citation>
    <scope>NUCLEOTIDE SEQUENCE</scope>
</reference>
<accession>A0A8T0FVC8</accession>
<protein>
    <submittedName>
        <fullName evidence="2">Uncharacterized protein</fullName>
    </submittedName>
</protein>
<dbReference type="EMBL" id="JABXBU010000002">
    <property type="protein sequence ID" value="KAF8793609.1"/>
    <property type="molecule type" value="Genomic_DNA"/>
</dbReference>
<feature type="compositionally biased region" description="Low complexity" evidence="1">
    <location>
        <begin position="198"/>
        <end position="217"/>
    </location>
</feature>